<dbReference type="Ensembl" id="ENSLLET00000041185.1">
    <property type="protein sequence ID" value="ENSLLEP00000039596.1"/>
    <property type="gene ID" value="ENSLLEG00000025170.1"/>
</dbReference>
<reference evidence="1" key="1">
    <citation type="submission" date="2025-08" db="UniProtKB">
        <authorList>
            <consortium name="Ensembl"/>
        </authorList>
    </citation>
    <scope>IDENTIFICATION</scope>
</reference>
<organism evidence="1 2">
    <name type="scientific">Leptobrachium leishanense</name>
    <name type="common">Leishan spiny toad</name>
    <dbReference type="NCBI Taxonomy" id="445787"/>
    <lineage>
        <taxon>Eukaryota</taxon>
        <taxon>Metazoa</taxon>
        <taxon>Chordata</taxon>
        <taxon>Craniata</taxon>
        <taxon>Vertebrata</taxon>
        <taxon>Euteleostomi</taxon>
        <taxon>Amphibia</taxon>
        <taxon>Batrachia</taxon>
        <taxon>Anura</taxon>
        <taxon>Pelobatoidea</taxon>
        <taxon>Megophryidae</taxon>
        <taxon>Leptobrachium</taxon>
    </lineage>
</organism>
<dbReference type="Proteomes" id="UP000694569">
    <property type="component" value="Unplaced"/>
</dbReference>
<reference evidence="1" key="2">
    <citation type="submission" date="2025-09" db="UniProtKB">
        <authorList>
            <consortium name="Ensembl"/>
        </authorList>
    </citation>
    <scope>IDENTIFICATION</scope>
</reference>
<keyword evidence="2" id="KW-1185">Reference proteome</keyword>
<evidence type="ECO:0000313" key="2">
    <source>
        <dbReference type="Proteomes" id="UP000694569"/>
    </source>
</evidence>
<proteinExistence type="predicted"/>
<protein>
    <submittedName>
        <fullName evidence="1">Uncharacterized protein</fullName>
    </submittedName>
</protein>
<dbReference type="AlphaFoldDB" id="A0A8C5QM86"/>
<sequence length="56" mass="6075">MSLFVQAQTLCTLEVTGHESGIAPVTRFFPLLSHLLDDEAILLQSRSCGQTTEVLG</sequence>
<name>A0A8C5QM86_9ANUR</name>
<accession>A0A8C5QM86</accession>
<evidence type="ECO:0000313" key="1">
    <source>
        <dbReference type="Ensembl" id="ENSLLEP00000039596.1"/>
    </source>
</evidence>
<dbReference type="OrthoDB" id="199599at2759"/>